<feature type="domain" description="HTH tetR-type" evidence="5">
    <location>
        <begin position="13"/>
        <end position="73"/>
    </location>
</feature>
<evidence type="ECO:0000256" key="2">
    <source>
        <dbReference type="ARBA" id="ARBA00023125"/>
    </source>
</evidence>
<keyword evidence="3" id="KW-0804">Transcription</keyword>
<dbReference type="InterPro" id="IPR001647">
    <property type="entry name" value="HTH_TetR"/>
</dbReference>
<dbReference type="PROSITE" id="PS50977">
    <property type="entry name" value="HTH_TETR_2"/>
    <property type="match status" value="1"/>
</dbReference>
<evidence type="ECO:0000256" key="1">
    <source>
        <dbReference type="ARBA" id="ARBA00023015"/>
    </source>
</evidence>
<accession>A0ABQ6YN73</accession>
<dbReference type="PRINTS" id="PR00455">
    <property type="entry name" value="HTHTETR"/>
</dbReference>
<evidence type="ECO:0000313" key="7">
    <source>
        <dbReference type="Proteomes" id="UP000798951"/>
    </source>
</evidence>
<proteinExistence type="predicted"/>
<feature type="DNA-binding region" description="H-T-H motif" evidence="4">
    <location>
        <begin position="36"/>
        <end position="55"/>
    </location>
</feature>
<dbReference type="Pfam" id="PF00440">
    <property type="entry name" value="TetR_N"/>
    <property type="match status" value="1"/>
</dbReference>
<keyword evidence="1" id="KW-0805">Transcription regulation</keyword>
<dbReference type="InterPro" id="IPR009057">
    <property type="entry name" value="Homeodomain-like_sf"/>
</dbReference>
<evidence type="ECO:0000256" key="3">
    <source>
        <dbReference type="ARBA" id="ARBA00023163"/>
    </source>
</evidence>
<dbReference type="PANTHER" id="PTHR47506:SF1">
    <property type="entry name" value="HTH-TYPE TRANSCRIPTIONAL REGULATOR YJDC"/>
    <property type="match status" value="1"/>
</dbReference>
<evidence type="ECO:0000259" key="5">
    <source>
        <dbReference type="PROSITE" id="PS50977"/>
    </source>
</evidence>
<evidence type="ECO:0000313" key="6">
    <source>
        <dbReference type="EMBL" id="KAF0846926.1"/>
    </source>
</evidence>
<organism evidence="6 7">
    <name type="scientific">Nocardia caishijiensis</name>
    <dbReference type="NCBI Taxonomy" id="184756"/>
    <lineage>
        <taxon>Bacteria</taxon>
        <taxon>Bacillati</taxon>
        <taxon>Actinomycetota</taxon>
        <taxon>Actinomycetes</taxon>
        <taxon>Mycobacteriales</taxon>
        <taxon>Nocardiaceae</taxon>
        <taxon>Nocardia</taxon>
    </lineage>
</organism>
<protein>
    <submittedName>
        <fullName evidence="6">TetR family transcriptional regulator</fullName>
    </submittedName>
</protein>
<reference evidence="6 7" key="1">
    <citation type="submission" date="2019-07" db="EMBL/GenBank/DDBJ databases">
        <title>Genomic Encyclopedia of Type Strains, Phase IV (KMG-IV): sequencing the most valuable type-strain genomes for metagenomic binning, comparative biology and taxonomic classification.</title>
        <authorList>
            <person name="Goeker M."/>
        </authorList>
    </citation>
    <scope>NUCLEOTIDE SEQUENCE [LARGE SCALE GENOMIC DNA]</scope>
    <source>
        <strain evidence="6 7">DSM 44831</strain>
    </source>
</reference>
<keyword evidence="7" id="KW-1185">Reference proteome</keyword>
<dbReference type="PANTHER" id="PTHR47506">
    <property type="entry name" value="TRANSCRIPTIONAL REGULATORY PROTEIN"/>
    <property type="match status" value="1"/>
</dbReference>
<name>A0ABQ6YN73_9NOCA</name>
<dbReference type="Proteomes" id="UP000798951">
    <property type="component" value="Unassembled WGS sequence"/>
</dbReference>
<gene>
    <name evidence="6" type="ORF">FNL39_104348</name>
</gene>
<sequence>MLCYAQLMPRPRIHDLDDLLDAAERVAVESGPAAVTVRALSEATGVSNGAIYHAFGSRAGLLGRTWLRAARRFLEMQRRAVDQALPMSPSSDQAVEAVVAAADTPAEFLLQHAASGRFLLTVSRQELLGANEIPDDIAEELRRLDESLTELFVVLARGVYGRGDREAVAVVRDCVVELPTALLLRGRRDPEPAVRQRLAAAVRAVLAQPLGDSSIEKRER</sequence>
<keyword evidence="2 4" id="KW-0238">DNA-binding</keyword>
<dbReference type="EMBL" id="VMSD01000004">
    <property type="protein sequence ID" value="KAF0846926.1"/>
    <property type="molecule type" value="Genomic_DNA"/>
</dbReference>
<comment type="caution">
    <text evidence="6">The sequence shown here is derived from an EMBL/GenBank/DDBJ whole genome shotgun (WGS) entry which is preliminary data.</text>
</comment>
<evidence type="ECO:0000256" key="4">
    <source>
        <dbReference type="PROSITE-ProRule" id="PRU00335"/>
    </source>
</evidence>
<dbReference type="Gene3D" id="1.10.357.10">
    <property type="entry name" value="Tetracycline Repressor, domain 2"/>
    <property type="match status" value="1"/>
</dbReference>
<dbReference type="SUPFAM" id="SSF46689">
    <property type="entry name" value="Homeodomain-like"/>
    <property type="match status" value="1"/>
</dbReference>